<dbReference type="PROSITE" id="PS50294">
    <property type="entry name" value="WD_REPEATS_REGION"/>
    <property type="match status" value="5"/>
</dbReference>
<dbReference type="Proteomes" id="UP000290572">
    <property type="component" value="Unassembled WGS sequence"/>
</dbReference>
<evidence type="ECO:0000256" key="2">
    <source>
        <dbReference type="ARBA" id="ARBA00022574"/>
    </source>
</evidence>
<dbReference type="InterPro" id="IPR036285">
    <property type="entry name" value="PRP4-like_sf"/>
</dbReference>
<comment type="subcellular location">
    <subcellularLocation>
        <location evidence="1">Nucleus speckle</location>
    </subcellularLocation>
</comment>
<dbReference type="PANTHER" id="PTHR19846:SF0">
    <property type="entry name" value="PRE-MRNA PROCESSING FACTOR 4"/>
    <property type="match status" value="1"/>
</dbReference>
<dbReference type="GO" id="GO:0046540">
    <property type="term" value="C:U4/U6 x U5 tri-snRNP complex"/>
    <property type="evidence" value="ECO:0007669"/>
    <property type="project" value="TreeGrafter"/>
</dbReference>
<dbReference type="SMART" id="SM00320">
    <property type="entry name" value="WD40"/>
    <property type="match status" value="6"/>
</dbReference>
<keyword evidence="3" id="KW-0508">mRNA splicing</keyword>
<keyword evidence="3" id="KW-0507">mRNA processing</keyword>
<dbReference type="GO" id="GO:0030621">
    <property type="term" value="F:U4 snRNA binding"/>
    <property type="evidence" value="ECO:0007669"/>
    <property type="project" value="TreeGrafter"/>
</dbReference>
<dbReference type="InterPro" id="IPR001680">
    <property type="entry name" value="WD40_rpt"/>
</dbReference>
<dbReference type="SMART" id="SM00500">
    <property type="entry name" value="SFM"/>
    <property type="match status" value="1"/>
</dbReference>
<dbReference type="SUPFAM" id="SSF158230">
    <property type="entry name" value="PRP4-like"/>
    <property type="match status" value="1"/>
</dbReference>
<keyword evidence="4" id="KW-0677">Repeat</keyword>
<dbReference type="InterPro" id="IPR015943">
    <property type="entry name" value="WD40/YVTN_repeat-like_dom_sf"/>
</dbReference>
<gene>
    <name evidence="7" type="ORF">ROHU_026822</name>
</gene>
<feature type="repeat" description="WD" evidence="5">
    <location>
        <begin position="436"/>
        <end position="470"/>
    </location>
</feature>
<evidence type="ECO:0000313" key="7">
    <source>
        <dbReference type="EMBL" id="RXN17542.1"/>
    </source>
</evidence>
<dbReference type="InterPro" id="IPR036322">
    <property type="entry name" value="WD40_repeat_dom_sf"/>
</dbReference>
<dbReference type="PANTHER" id="PTHR19846">
    <property type="entry name" value="WD40 REPEAT PROTEIN"/>
    <property type="match status" value="1"/>
</dbReference>
<keyword evidence="3" id="KW-0747">Spliceosome</keyword>
<feature type="repeat" description="WD" evidence="5">
    <location>
        <begin position="267"/>
        <end position="308"/>
    </location>
</feature>
<dbReference type="PROSITE" id="PS00678">
    <property type="entry name" value="WD_REPEATS_1"/>
    <property type="match status" value="3"/>
</dbReference>
<evidence type="ECO:0000313" key="8">
    <source>
        <dbReference type="Proteomes" id="UP000290572"/>
    </source>
</evidence>
<dbReference type="Pfam" id="PF08799">
    <property type="entry name" value="PRP4"/>
    <property type="match status" value="1"/>
</dbReference>
<dbReference type="EMBL" id="QBIY01012743">
    <property type="protein sequence ID" value="RXN17542.1"/>
    <property type="molecule type" value="Genomic_DNA"/>
</dbReference>
<feature type="repeat" description="WD" evidence="5">
    <location>
        <begin position="309"/>
        <end position="350"/>
    </location>
</feature>
<feature type="domain" description="Pre-mRNA processing factor 4 (PRP4)-like" evidence="6">
    <location>
        <begin position="88"/>
        <end position="140"/>
    </location>
</feature>
<evidence type="ECO:0000256" key="1">
    <source>
        <dbReference type="ARBA" id="ARBA00004324"/>
    </source>
</evidence>
<dbReference type="Pfam" id="PF00400">
    <property type="entry name" value="WD40"/>
    <property type="match status" value="6"/>
</dbReference>
<dbReference type="SUPFAM" id="SSF50978">
    <property type="entry name" value="WD40 repeat-like"/>
    <property type="match status" value="1"/>
</dbReference>
<evidence type="ECO:0007829" key="9">
    <source>
        <dbReference type="PeptideAtlas" id="A0A498MDU5"/>
    </source>
</evidence>
<comment type="caution">
    <text evidence="7">The sequence shown here is derived from an EMBL/GenBank/DDBJ whole genome shotgun (WGS) entry which is preliminary data.</text>
</comment>
<feature type="repeat" description="WD" evidence="5">
    <location>
        <begin position="393"/>
        <end position="425"/>
    </location>
</feature>
<reference evidence="7 8" key="1">
    <citation type="submission" date="2018-03" db="EMBL/GenBank/DDBJ databases">
        <title>Draft genome sequence of Rohu Carp (Labeo rohita).</title>
        <authorList>
            <person name="Das P."/>
            <person name="Kushwaha B."/>
            <person name="Joshi C.G."/>
            <person name="Kumar D."/>
            <person name="Nagpure N.S."/>
            <person name="Sahoo L."/>
            <person name="Das S.P."/>
            <person name="Bit A."/>
            <person name="Patnaik S."/>
            <person name="Meher P.K."/>
            <person name="Jayasankar P."/>
            <person name="Koringa P.G."/>
            <person name="Patel N.V."/>
            <person name="Hinsu A.T."/>
            <person name="Kumar R."/>
            <person name="Pandey M."/>
            <person name="Agarwal S."/>
            <person name="Srivastava S."/>
            <person name="Singh M."/>
            <person name="Iquebal M.A."/>
            <person name="Jaiswal S."/>
            <person name="Angadi U.B."/>
            <person name="Kumar N."/>
            <person name="Raza M."/>
            <person name="Shah T.M."/>
            <person name="Rai A."/>
            <person name="Jena J.K."/>
        </authorList>
    </citation>
    <scope>NUCLEOTIDE SEQUENCE [LARGE SCALE GENOMIC DNA]</scope>
    <source>
        <strain evidence="7">DASCIFA01</strain>
        <tissue evidence="7">Testis</tissue>
    </source>
</reference>
<dbReference type="AlphaFoldDB" id="A0A498MDU5"/>
<dbReference type="STRING" id="84645.A0A498MDU5"/>
<dbReference type="PRINTS" id="PR00320">
    <property type="entry name" value="GPROTEINBRPT"/>
</dbReference>
<keyword evidence="8" id="KW-1185">Reference proteome</keyword>
<dbReference type="CDD" id="cd00200">
    <property type="entry name" value="WD40"/>
    <property type="match status" value="1"/>
</dbReference>
<evidence type="ECO:0000256" key="4">
    <source>
        <dbReference type="ARBA" id="ARBA00022737"/>
    </source>
</evidence>
<evidence type="ECO:0000256" key="3">
    <source>
        <dbReference type="ARBA" id="ARBA00022728"/>
    </source>
</evidence>
<dbReference type="FunFam" id="4.10.280.110:FF:000002">
    <property type="entry name" value="U4/U6 small nuclear ribonucleoprotein Prp4"/>
    <property type="match status" value="1"/>
</dbReference>
<name>A0A498MDU5_LABRO</name>
<dbReference type="InterPro" id="IPR019775">
    <property type="entry name" value="WD40_repeat_CS"/>
</dbReference>
<dbReference type="GO" id="GO:0017070">
    <property type="term" value="F:U6 snRNA binding"/>
    <property type="evidence" value="ECO:0007669"/>
    <property type="project" value="TreeGrafter"/>
</dbReference>
<dbReference type="InterPro" id="IPR014906">
    <property type="entry name" value="PRP4-like"/>
</dbReference>
<evidence type="ECO:0000256" key="5">
    <source>
        <dbReference type="PROSITE-ProRule" id="PRU00221"/>
    </source>
</evidence>
<dbReference type="Gene3D" id="4.10.280.110">
    <property type="entry name" value="Pre-mRNA processing factor 4 domain"/>
    <property type="match status" value="1"/>
</dbReference>
<keyword evidence="2 5" id="KW-0853">WD repeat</keyword>
<dbReference type="Gene3D" id="2.130.10.10">
    <property type="entry name" value="YVTN repeat-like/Quinoprotein amine dehydrogenase"/>
    <property type="match status" value="2"/>
</dbReference>
<organism evidence="7 8">
    <name type="scientific">Labeo rohita</name>
    <name type="common">Indian major carp</name>
    <name type="synonym">Cyprinus rohita</name>
    <dbReference type="NCBI Taxonomy" id="84645"/>
    <lineage>
        <taxon>Eukaryota</taxon>
        <taxon>Metazoa</taxon>
        <taxon>Chordata</taxon>
        <taxon>Craniata</taxon>
        <taxon>Vertebrata</taxon>
        <taxon>Euteleostomi</taxon>
        <taxon>Actinopterygii</taxon>
        <taxon>Neopterygii</taxon>
        <taxon>Teleostei</taxon>
        <taxon>Ostariophysi</taxon>
        <taxon>Cypriniformes</taxon>
        <taxon>Cyprinidae</taxon>
        <taxon>Labeoninae</taxon>
        <taxon>Labeonini</taxon>
        <taxon>Labeo</taxon>
    </lineage>
</organism>
<protein>
    <submittedName>
        <fullName evidence="7">U4 U6 small nuclear ribonucleo Prp4</fullName>
    </submittedName>
</protein>
<proteinExistence type="evidence at protein level"/>
<dbReference type="GO" id="GO:0016607">
    <property type="term" value="C:nuclear speck"/>
    <property type="evidence" value="ECO:0007669"/>
    <property type="project" value="UniProtKB-SubCell"/>
</dbReference>
<dbReference type="InterPro" id="IPR020472">
    <property type="entry name" value="WD40_PAC1"/>
</dbReference>
<accession>A0A498MDU5</accession>
<feature type="repeat" description="WD" evidence="5">
    <location>
        <begin position="217"/>
        <end position="266"/>
    </location>
</feature>
<evidence type="ECO:0000259" key="6">
    <source>
        <dbReference type="SMART" id="SM00500"/>
    </source>
</evidence>
<keyword evidence="9" id="KW-1267">Proteomics identification</keyword>
<dbReference type="GO" id="GO:0000398">
    <property type="term" value="P:mRNA splicing, via spliceosome"/>
    <property type="evidence" value="ECO:0007669"/>
    <property type="project" value="TreeGrafter"/>
</dbReference>
<dbReference type="FunFam" id="2.130.10.10:FF:000147">
    <property type="entry name" value="U4/U6 small nuclear ribonucleoprotein Prp4"/>
    <property type="match status" value="1"/>
</dbReference>
<dbReference type="FunFam" id="2.130.10.10:FF:000113">
    <property type="entry name" value="U4/U6 small nuclear ribonucleoprotein Prp4 isoform X1"/>
    <property type="match status" value="1"/>
</dbReference>
<sequence length="470" mass="52777">MSDEDEAPVVKKARIFYGSLEEKEKERLSREGISTGTKDAVKAGIEAGNINISSGESMEMEERVSERQAEVLAEFERRKRARQITVSTDDVEVKACLRALGEPITLFGEGPAERRERLRNILSVVGPDALKKSKKEDEKAKRTQDEYQQTWYHEGPSSLKEARVWLAKYSLPRAVQRLDAARAQKEIPESTRTVKQQELHKALRHLPLDTFKLNSSFKGHNTNVGAISFHPQATLTLEESDVNMASCAADGSVKLWSLDSDEPVADIEGHSMRVARVAWHPSGRFLGTTCYDNSWRLWDLEAQEEILHQEGHSKGVHDLHFHPDGSLAGTGGLDAFARVWDLRTGRCIMFLEGHHKEIYSINFSPNGFHVATGSGDNTCKVWDLRQRRCIYTIPAHENLVSSVKFQPNDGHFLLTGAYDNTAKVWTHPGWSPLKTLAGHEGKVMGLDLSPDGQLIATCSYDRTFKLWMSE</sequence>
<dbReference type="GO" id="GO:0005681">
    <property type="term" value="C:spliceosomal complex"/>
    <property type="evidence" value="ECO:0007669"/>
    <property type="project" value="UniProtKB-KW"/>
</dbReference>
<dbReference type="PROSITE" id="PS50082">
    <property type="entry name" value="WD_REPEATS_2"/>
    <property type="match status" value="6"/>
</dbReference>
<feature type="repeat" description="WD" evidence="5">
    <location>
        <begin position="351"/>
        <end position="392"/>
    </location>
</feature>